<organism evidence="1 2">
    <name type="scientific">Anaerovorax odorimutans</name>
    <dbReference type="NCBI Taxonomy" id="109327"/>
    <lineage>
        <taxon>Bacteria</taxon>
        <taxon>Bacillati</taxon>
        <taxon>Bacillota</taxon>
        <taxon>Clostridia</taxon>
        <taxon>Peptostreptococcales</taxon>
        <taxon>Anaerovoracaceae</taxon>
        <taxon>Anaerovorax</taxon>
    </lineage>
</organism>
<gene>
    <name evidence="1" type="ORF">NE619_09975</name>
</gene>
<keyword evidence="1" id="KW-0808">Transferase</keyword>
<dbReference type="EMBL" id="JANFXK010000010">
    <property type="protein sequence ID" value="MCQ4637053.1"/>
    <property type="molecule type" value="Genomic_DNA"/>
</dbReference>
<evidence type="ECO:0000313" key="2">
    <source>
        <dbReference type="Proteomes" id="UP001524502"/>
    </source>
</evidence>
<dbReference type="PANTHER" id="PTHR40036">
    <property type="entry name" value="MACROCIN O-METHYLTRANSFERASE"/>
    <property type="match status" value="1"/>
</dbReference>
<dbReference type="EC" id="2.1.1.-" evidence="1"/>
<evidence type="ECO:0000313" key="1">
    <source>
        <dbReference type="EMBL" id="MCQ4637053.1"/>
    </source>
</evidence>
<dbReference type="Gene3D" id="3.40.50.150">
    <property type="entry name" value="Vaccinia Virus protein VP39"/>
    <property type="match status" value="1"/>
</dbReference>
<dbReference type="GO" id="GO:0008168">
    <property type="term" value="F:methyltransferase activity"/>
    <property type="evidence" value="ECO:0007669"/>
    <property type="project" value="UniProtKB-KW"/>
</dbReference>
<dbReference type="InterPro" id="IPR008884">
    <property type="entry name" value="TylF_MeTrfase"/>
</dbReference>
<accession>A0ABT1RPD1</accession>
<dbReference type="Gene3D" id="3.40.50.720">
    <property type="entry name" value="NAD(P)-binding Rossmann-like Domain"/>
    <property type="match status" value="1"/>
</dbReference>
<dbReference type="Proteomes" id="UP001524502">
    <property type="component" value="Unassembled WGS sequence"/>
</dbReference>
<dbReference type="Pfam" id="PF05711">
    <property type="entry name" value="TylF"/>
    <property type="match status" value="1"/>
</dbReference>
<name>A0ABT1RPD1_9FIRM</name>
<reference evidence="1 2" key="1">
    <citation type="submission" date="2022-06" db="EMBL/GenBank/DDBJ databases">
        <title>Isolation of gut microbiota from human fecal samples.</title>
        <authorList>
            <person name="Pamer E.G."/>
            <person name="Barat B."/>
            <person name="Waligurski E."/>
            <person name="Medina S."/>
            <person name="Paddock L."/>
            <person name="Mostad J."/>
        </authorList>
    </citation>
    <scope>NUCLEOTIDE SEQUENCE [LARGE SCALE GENOMIC DNA]</scope>
    <source>
        <strain evidence="1 2">SL.3.17</strain>
    </source>
</reference>
<dbReference type="RefSeq" id="WP_256132247.1">
    <property type="nucleotide sequence ID" value="NZ_JANFXK010000010.1"/>
</dbReference>
<dbReference type="SUPFAM" id="SSF53335">
    <property type="entry name" value="S-adenosyl-L-methionine-dependent methyltransferases"/>
    <property type="match status" value="2"/>
</dbReference>
<keyword evidence="2" id="KW-1185">Reference proteome</keyword>
<comment type="caution">
    <text evidence="1">The sequence shown here is derived from an EMBL/GenBank/DDBJ whole genome shotgun (WGS) entry which is preliminary data.</text>
</comment>
<protein>
    <submittedName>
        <fullName evidence="1">Class I SAM-dependent methyltransferase</fullName>
        <ecNumber evidence="1">2.1.1.-</ecNumber>
    </submittedName>
</protein>
<sequence length="284" mass="31487">MYTAVMLGAGQAGRAFSNLLNHSYLTLLAFGDNNPELHGTRIGRIPVMSVEQAIRLEPQFALIGVIDSMRGRELRQQADLAGFCGTFIHLHDLYRQLDIRTATLLRMAERITEQNIPGSIAELGVYKGDTACVLNQRFPERRLYLFDTFQGFDSRDIATEMELGCSKAAAGDFSDTSAEAVLSRMPHPDRVVIRKGYFPKTSAGLKEERYALVSLDADLYAPLSAGLEYFYPRLNPGGMILLHDYNNGRFRGARQAVADYEKNCGSLLLLPLCDLHGSAVIVHP</sequence>
<dbReference type="PANTHER" id="PTHR40036:SF1">
    <property type="entry name" value="MACROCIN O-METHYLTRANSFERASE"/>
    <property type="match status" value="1"/>
</dbReference>
<keyword evidence="1" id="KW-0489">Methyltransferase</keyword>
<proteinExistence type="predicted"/>
<dbReference type="InterPro" id="IPR029063">
    <property type="entry name" value="SAM-dependent_MTases_sf"/>
</dbReference>
<dbReference type="GO" id="GO:0032259">
    <property type="term" value="P:methylation"/>
    <property type="evidence" value="ECO:0007669"/>
    <property type="project" value="UniProtKB-KW"/>
</dbReference>